<keyword evidence="2" id="KW-0813">Transport</keyword>
<feature type="domain" description="Major facilitator superfamily (MFS) profile" evidence="7">
    <location>
        <begin position="3"/>
        <end position="408"/>
    </location>
</feature>
<evidence type="ECO:0000259" key="7">
    <source>
        <dbReference type="PROSITE" id="PS50850"/>
    </source>
</evidence>
<dbReference type="PANTHER" id="PTHR23528">
    <property type="match status" value="1"/>
</dbReference>
<feature type="transmembrane region" description="Helical" evidence="6">
    <location>
        <begin position="157"/>
        <end position="177"/>
    </location>
</feature>
<dbReference type="Gene3D" id="1.20.1250.20">
    <property type="entry name" value="MFS general substrate transporter like domains"/>
    <property type="match status" value="2"/>
</dbReference>
<dbReference type="InterPro" id="IPR011701">
    <property type="entry name" value="MFS"/>
</dbReference>
<dbReference type="Proteomes" id="UP000442469">
    <property type="component" value="Unassembled WGS sequence"/>
</dbReference>
<feature type="transmembrane region" description="Helical" evidence="6">
    <location>
        <begin position="98"/>
        <end position="120"/>
    </location>
</feature>
<evidence type="ECO:0000256" key="5">
    <source>
        <dbReference type="ARBA" id="ARBA00023136"/>
    </source>
</evidence>
<dbReference type="GO" id="GO:0022857">
    <property type="term" value="F:transmembrane transporter activity"/>
    <property type="evidence" value="ECO:0007669"/>
    <property type="project" value="InterPro"/>
</dbReference>
<feature type="transmembrane region" description="Helical" evidence="6">
    <location>
        <begin position="132"/>
        <end position="151"/>
    </location>
</feature>
<comment type="caution">
    <text evidence="8">The sequence shown here is derived from an EMBL/GenBank/DDBJ whole genome shotgun (WGS) entry which is preliminary data.</text>
</comment>
<dbReference type="InterPro" id="IPR020846">
    <property type="entry name" value="MFS_dom"/>
</dbReference>
<evidence type="ECO:0000256" key="6">
    <source>
        <dbReference type="SAM" id="Phobius"/>
    </source>
</evidence>
<dbReference type="AlphaFoldDB" id="A0A6N8F621"/>
<feature type="transmembrane region" description="Helical" evidence="6">
    <location>
        <begin position="35"/>
        <end position="53"/>
    </location>
</feature>
<dbReference type="InterPro" id="IPR036259">
    <property type="entry name" value="MFS_trans_sf"/>
</dbReference>
<evidence type="ECO:0000256" key="4">
    <source>
        <dbReference type="ARBA" id="ARBA00022989"/>
    </source>
</evidence>
<evidence type="ECO:0000256" key="3">
    <source>
        <dbReference type="ARBA" id="ARBA00022692"/>
    </source>
</evidence>
<organism evidence="8 9">
    <name type="scientific">Paenibacillus macerans</name>
    <name type="common">Bacillus macerans</name>
    <dbReference type="NCBI Taxonomy" id="44252"/>
    <lineage>
        <taxon>Bacteria</taxon>
        <taxon>Bacillati</taxon>
        <taxon>Bacillota</taxon>
        <taxon>Bacilli</taxon>
        <taxon>Bacillales</taxon>
        <taxon>Paenibacillaceae</taxon>
        <taxon>Paenibacillus</taxon>
    </lineage>
</organism>
<evidence type="ECO:0000256" key="2">
    <source>
        <dbReference type="ARBA" id="ARBA00022448"/>
    </source>
</evidence>
<feature type="transmembrane region" description="Helical" evidence="6">
    <location>
        <begin position="296"/>
        <end position="314"/>
    </location>
</feature>
<dbReference type="PROSITE" id="PS50850">
    <property type="entry name" value="MFS"/>
    <property type="match status" value="1"/>
</dbReference>
<dbReference type="Pfam" id="PF07690">
    <property type="entry name" value="MFS_1"/>
    <property type="match status" value="1"/>
</dbReference>
<dbReference type="EMBL" id="WNZZ01000039">
    <property type="protein sequence ID" value="MUG26268.1"/>
    <property type="molecule type" value="Genomic_DNA"/>
</dbReference>
<protein>
    <submittedName>
        <fullName evidence="8">MFS transporter</fullName>
    </submittedName>
</protein>
<feature type="transmembrane region" description="Helical" evidence="6">
    <location>
        <begin position="231"/>
        <end position="254"/>
    </location>
</feature>
<proteinExistence type="predicted"/>
<accession>A0A6N8F621</accession>
<feature type="transmembrane region" description="Helical" evidence="6">
    <location>
        <begin position="383"/>
        <end position="404"/>
    </location>
</feature>
<name>A0A6N8F621_PAEMA</name>
<dbReference type="GO" id="GO:0005886">
    <property type="term" value="C:plasma membrane"/>
    <property type="evidence" value="ECO:0007669"/>
    <property type="project" value="UniProtKB-SubCell"/>
</dbReference>
<dbReference type="PANTHER" id="PTHR23528:SF1">
    <property type="entry name" value="MAJOR FACILITATOR SUPERFAMILY (MFS) PROFILE DOMAIN-CONTAINING PROTEIN"/>
    <property type="match status" value="1"/>
</dbReference>
<reference evidence="8 9" key="1">
    <citation type="submission" date="2019-11" db="EMBL/GenBank/DDBJ databases">
        <title>Draft genome sequences of five Paenibacillus species of dairy origin.</title>
        <authorList>
            <person name="Olajide A.M."/>
            <person name="Chen S."/>
            <person name="Lapointe G."/>
        </authorList>
    </citation>
    <scope>NUCLEOTIDE SEQUENCE [LARGE SCALE GENOMIC DNA]</scope>
    <source>
        <strain evidence="8 9">3CT49</strain>
    </source>
</reference>
<keyword evidence="5 6" id="KW-0472">Membrane</keyword>
<sequence>MKKTWLLGLGFFSISLTWALYNAFVPLFLDDYAKSAALIGFMMTIDNYFAIVLQPWIGHRSDKTITRFGRRMPYLLIGMPLGAVFAALIPLHTGFVTLVLFMVLMNLSMSLFRAPTVALMPDITPEHLRTKANGIINLMGGIGSVLAFGLGSKLYGIGSYVPFLFAGIVMLVCMVVLKAVIREPAVYASSGAGGGAESAASAASVASASSAVSAEPKRPVRIKDQLDKTTVLILAAIFFWFVAYQGVEALFTLYGTKQLGMSDSEASFSLTFFSLAFLAFALPSGWLGARFGKKPIISLGVAGLFVVFGAVVFVESVLWLRVLLIVGGIFWACININSYPWVVATGSEESIGTRTGIYYFVSSLAAITSPPLLGWLIDAFGYPALFVSASLGMLLALLCLLGVAPERKSAGGGPVDKRPLGVK</sequence>
<feature type="transmembrane region" description="Helical" evidence="6">
    <location>
        <begin position="74"/>
        <end position="92"/>
    </location>
</feature>
<keyword evidence="4 6" id="KW-1133">Transmembrane helix</keyword>
<evidence type="ECO:0000313" key="9">
    <source>
        <dbReference type="Proteomes" id="UP000442469"/>
    </source>
</evidence>
<dbReference type="CDD" id="cd17313">
    <property type="entry name" value="MFS_SLC45_SUC"/>
    <property type="match status" value="1"/>
</dbReference>
<comment type="subcellular location">
    <subcellularLocation>
        <location evidence="1">Cell membrane</location>
        <topology evidence="1">Multi-pass membrane protein</topology>
    </subcellularLocation>
</comment>
<dbReference type="RefSeq" id="WP_155621401.1">
    <property type="nucleotide sequence ID" value="NZ_CP086393.1"/>
</dbReference>
<gene>
    <name evidence="8" type="ORF">GNQ08_28325</name>
</gene>
<feature type="transmembrane region" description="Helical" evidence="6">
    <location>
        <begin position="266"/>
        <end position="289"/>
    </location>
</feature>
<dbReference type="SUPFAM" id="SSF103473">
    <property type="entry name" value="MFS general substrate transporter"/>
    <property type="match status" value="1"/>
</dbReference>
<evidence type="ECO:0000313" key="8">
    <source>
        <dbReference type="EMBL" id="MUG26268.1"/>
    </source>
</evidence>
<feature type="transmembrane region" description="Helical" evidence="6">
    <location>
        <begin position="320"/>
        <end position="344"/>
    </location>
</feature>
<feature type="transmembrane region" description="Helical" evidence="6">
    <location>
        <begin position="356"/>
        <end position="377"/>
    </location>
</feature>
<keyword evidence="3 6" id="KW-0812">Transmembrane</keyword>
<evidence type="ECO:0000256" key="1">
    <source>
        <dbReference type="ARBA" id="ARBA00004651"/>
    </source>
</evidence>